<proteinExistence type="predicted"/>
<protein>
    <submittedName>
        <fullName evidence="2">Uncharacterized protein</fullName>
    </submittedName>
</protein>
<feature type="region of interest" description="Disordered" evidence="1">
    <location>
        <begin position="47"/>
        <end position="138"/>
    </location>
</feature>
<gene>
    <name evidence="2" type="ORF">CVLEPA_LOCUS17959</name>
</gene>
<dbReference type="Proteomes" id="UP001642483">
    <property type="component" value="Unassembled WGS sequence"/>
</dbReference>
<evidence type="ECO:0000256" key="1">
    <source>
        <dbReference type="SAM" id="MobiDB-lite"/>
    </source>
</evidence>
<dbReference type="EMBL" id="CAWYQH010000101">
    <property type="protein sequence ID" value="CAK8686047.1"/>
    <property type="molecule type" value="Genomic_DNA"/>
</dbReference>
<reference evidence="2 3" key="1">
    <citation type="submission" date="2024-02" db="EMBL/GenBank/DDBJ databases">
        <authorList>
            <person name="Daric V."/>
            <person name="Darras S."/>
        </authorList>
    </citation>
    <scope>NUCLEOTIDE SEQUENCE [LARGE SCALE GENOMIC DNA]</scope>
</reference>
<organism evidence="2 3">
    <name type="scientific">Clavelina lepadiformis</name>
    <name type="common">Light-bulb sea squirt</name>
    <name type="synonym">Ascidia lepadiformis</name>
    <dbReference type="NCBI Taxonomy" id="159417"/>
    <lineage>
        <taxon>Eukaryota</taxon>
        <taxon>Metazoa</taxon>
        <taxon>Chordata</taxon>
        <taxon>Tunicata</taxon>
        <taxon>Ascidiacea</taxon>
        <taxon>Aplousobranchia</taxon>
        <taxon>Clavelinidae</taxon>
        <taxon>Clavelina</taxon>
    </lineage>
</organism>
<name>A0ABP0G2H5_CLALP</name>
<accession>A0ABP0G2H5</accession>
<sequence length="151" mass="16840">MGTKFLKTVQGILPLRGLMQNISIMAERYTNRAMNIEKAVQQVMDAMEKDDNEIYRESEDSDSDRSDDVDPTYAPSTLETHYSDTEARIQPLYSTDSGSNSEEESEHPAPSDSSATSDSSSTSSNISTRTRKMELSGVHSHLLREDLDLTI</sequence>
<feature type="compositionally biased region" description="Basic and acidic residues" evidence="1">
    <location>
        <begin position="47"/>
        <end position="68"/>
    </location>
</feature>
<evidence type="ECO:0000313" key="2">
    <source>
        <dbReference type="EMBL" id="CAK8686047.1"/>
    </source>
</evidence>
<evidence type="ECO:0000313" key="3">
    <source>
        <dbReference type="Proteomes" id="UP001642483"/>
    </source>
</evidence>
<feature type="compositionally biased region" description="Low complexity" evidence="1">
    <location>
        <begin position="108"/>
        <end position="124"/>
    </location>
</feature>
<keyword evidence="3" id="KW-1185">Reference proteome</keyword>
<comment type="caution">
    <text evidence="2">The sequence shown here is derived from an EMBL/GenBank/DDBJ whole genome shotgun (WGS) entry which is preliminary data.</text>
</comment>